<protein>
    <recommendedName>
        <fullName evidence="4">Threonine synthase</fullName>
    </recommendedName>
</protein>
<dbReference type="PROSITE" id="PS51257">
    <property type="entry name" value="PROKAR_LIPOPROTEIN"/>
    <property type="match status" value="1"/>
</dbReference>
<keyword evidence="3" id="KW-1185">Reference proteome</keyword>
<evidence type="ECO:0008006" key="4">
    <source>
        <dbReference type="Google" id="ProtNLM"/>
    </source>
</evidence>
<accession>A0ABV8AGL1</accession>
<dbReference type="RefSeq" id="WP_386099126.1">
    <property type="nucleotide sequence ID" value="NZ_JBHSAT010000004.1"/>
</dbReference>
<keyword evidence="1" id="KW-0732">Signal</keyword>
<evidence type="ECO:0000256" key="1">
    <source>
        <dbReference type="SAM" id="SignalP"/>
    </source>
</evidence>
<evidence type="ECO:0000313" key="2">
    <source>
        <dbReference type="EMBL" id="MFC3877232.1"/>
    </source>
</evidence>
<reference evidence="3" key="1">
    <citation type="journal article" date="2019" name="Int. J. Syst. Evol. Microbiol.">
        <title>The Global Catalogue of Microorganisms (GCM) 10K type strain sequencing project: providing services to taxonomists for standard genome sequencing and annotation.</title>
        <authorList>
            <consortium name="The Broad Institute Genomics Platform"/>
            <consortium name="The Broad Institute Genome Sequencing Center for Infectious Disease"/>
            <person name="Wu L."/>
            <person name="Ma J."/>
        </authorList>
    </citation>
    <scope>NUCLEOTIDE SEQUENCE [LARGE SCALE GENOMIC DNA]</scope>
    <source>
        <strain evidence="3">CECT 8979</strain>
    </source>
</reference>
<organism evidence="2 3">
    <name type="scientific">Winogradskyella maritima</name>
    <dbReference type="NCBI Taxonomy" id="1517766"/>
    <lineage>
        <taxon>Bacteria</taxon>
        <taxon>Pseudomonadati</taxon>
        <taxon>Bacteroidota</taxon>
        <taxon>Flavobacteriia</taxon>
        <taxon>Flavobacteriales</taxon>
        <taxon>Flavobacteriaceae</taxon>
        <taxon>Winogradskyella</taxon>
    </lineage>
</organism>
<dbReference type="EMBL" id="JBHSAT010000004">
    <property type="protein sequence ID" value="MFC3877232.1"/>
    <property type="molecule type" value="Genomic_DNA"/>
</dbReference>
<evidence type="ECO:0000313" key="3">
    <source>
        <dbReference type="Proteomes" id="UP001595812"/>
    </source>
</evidence>
<feature type="chain" id="PRO_5045927074" description="Threonine synthase" evidence="1">
    <location>
        <begin position="22"/>
        <end position="266"/>
    </location>
</feature>
<sequence>MKIKFLSFFVLTLLMSCKNDAKTTEDTVTTEFETELVTTSIYPEDVTKVFDAHGGIDTWNKMQTLSFTIQKPNGAEVTTTNLKTRDEVIETPTYTAGFDGSKYWVVEKDGNEYKGNAKFYKGLMMYFYAMPFILGDDGIEYQTIEPLEFEGKSYPGFMVSYEAGIGVASNDQYKLFYDAETGQMQWLAYTVTFGKDEKSDKFSYIRYNNWENVNGVVLPKSIDWYTVEDGQPTEKRNTVIFEDIKLSQEAPAETMFSAPEGAKMIE</sequence>
<dbReference type="Proteomes" id="UP001595812">
    <property type="component" value="Unassembled WGS sequence"/>
</dbReference>
<proteinExistence type="predicted"/>
<gene>
    <name evidence="2" type="ORF">ACFOSX_08315</name>
</gene>
<name>A0ABV8AGL1_9FLAO</name>
<comment type="caution">
    <text evidence="2">The sequence shown here is derived from an EMBL/GenBank/DDBJ whole genome shotgun (WGS) entry which is preliminary data.</text>
</comment>
<feature type="signal peptide" evidence="1">
    <location>
        <begin position="1"/>
        <end position="21"/>
    </location>
</feature>